<dbReference type="OrthoDB" id="9804819at2"/>
<dbReference type="InterPro" id="IPR003439">
    <property type="entry name" value="ABC_transporter-like_ATP-bd"/>
</dbReference>
<proteinExistence type="predicted"/>
<accession>A0A7V7RPF5</accession>
<dbReference type="PANTHER" id="PTHR42711:SF17">
    <property type="entry name" value="ABC TRANSPORTER ATP-BINDING PROTEIN"/>
    <property type="match status" value="1"/>
</dbReference>
<dbReference type="SMART" id="SM00382">
    <property type="entry name" value="AAA"/>
    <property type="match status" value="1"/>
</dbReference>
<dbReference type="InterPro" id="IPR003593">
    <property type="entry name" value="AAA+_ATPase"/>
</dbReference>
<dbReference type="FunFam" id="3.40.50.300:FF:001548">
    <property type="entry name" value="ABC efflux transporter ATP-binding protein"/>
    <property type="match status" value="1"/>
</dbReference>
<dbReference type="Gene3D" id="3.40.50.300">
    <property type="entry name" value="P-loop containing nucleotide triphosphate hydrolases"/>
    <property type="match status" value="1"/>
</dbReference>
<dbReference type="InterPro" id="IPR027417">
    <property type="entry name" value="P-loop_NTPase"/>
</dbReference>
<dbReference type="AlphaFoldDB" id="A0A7V7RPF5"/>
<evidence type="ECO:0000313" key="6">
    <source>
        <dbReference type="Proteomes" id="UP000441354"/>
    </source>
</evidence>
<dbReference type="SUPFAM" id="SSF52540">
    <property type="entry name" value="P-loop containing nucleoside triphosphate hydrolases"/>
    <property type="match status" value="1"/>
</dbReference>
<sequence>METIITLNGVTKKFKEMKAVDDVTLTIQKGEIVAILGPNGAGKTTTIMMMLGLLQPSSGTVNLFGSPPKEIKVRKRIGTMLQEVSVIDALTVREILQLFRSYYPKPLSIHELVTLTGLNEEDMKKRADKLSGGQKRGLSFALALAGDPDLLFFDEPTVGMDISSRRKFWNTVKELQSIGKTIVFTTHYLQEADDAADRIILFQKGKVVADGTPVQIKSKLSRQSVSFVPGQNAPSFEELRSIPAVAEVYQKSDRFYLVSEYTDVVLAEIFSRKLDIKEILVESGRLDEAFEQLTAQEGADDIENVNNAV</sequence>
<dbReference type="CDD" id="cd03230">
    <property type="entry name" value="ABC_DR_subfamily_A"/>
    <property type="match status" value="1"/>
</dbReference>
<dbReference type="RefSeq" id="WP_151571842.1">
    <property type="nucleotide sequence ID" value="NZ_WBOT01000001.1"/>
</dbReference>
<reference evidence="5 6" key="1">
    <citation type="journal article" date="2014" name="Arch. Microbiol.">
        <title>Bacillus mesophilum sp. nov., strain IITR-54T, a novel 4-chlorobiphenyl dechlorinating bacterium.</title>
        <authorList>
            <person name="Manickam N."/>
            <person name="Singh N.K."/>
            <person name="Bajaj A."/>
            <person name="Kumar R.M."/>
            <person name="Kaur G."/>
            <person name="Kaur N."/>
            <person name="Bala M."/>
            <person name="Kumar A."/>
            <person name="Mayilraj S."/>
        </authorList>
    </citation>
    <scope>NUCLEOTIDE SEQUENCE [LARGE SCALE GENOMIC DNA]</scope>
    <source>
        <strain evidence="5 6">IITR-54</strain>
    </source>
</reference>
<dbReference type="Proteomes" id="UP000441354">
    <property type="component" value="Unassembled WGS sequence"/>
</dbReference>
<evidence type="ECO:0000256" key="1">
    <source>
        <dbReference type="ARBA" id="ARBA00022448"/>
    </source>
</evidence>
<keyword evidence="3 5" id="KW-0067">ATP-binding</keyword>
<organism evidence="5 6">
    <name type="scientific">Bacillus mesophilum</name>
    <dbReference type="NCBI Taxonomy" id="1071718"/>
    <lineage>
        <taxon>Bacteria</taxon>
        <taxon>Bacillati</taxon>
        <taxon>Bacillota</taxon>
        <taxon>Bacilli</taxon>
        <taxon>Bacillales</taxon>
        <taxon>Bacillaceae</taxon>
        <taxon>Bacillus</taxon>
    </lineage>
</organism>
<gene>
    <name evidence="5" type="ORF">F7732_00905</name>
</gene>
<dbReference type="GO" id="GO:0016887">
    <property type="term" value="F:ATP hydrolysis activity"/>
    <property type="evidence" value="ECO:0007669"/>
    <property type="project" value="InterPro"/>
</dbReference>
<keyword evidence="1" id="KW-0813">Transport</keyword>
<dbReference type="PANTHER" id="PTHR42711">
    <property type="entry name" value="ABC TRANSPORTER ATP-BINDING PROTEIN"/>
    <property type="match status" value="1"/>
</dbReference>
<evidence type="ECO:0000256" key="3">
    <source>
        <dbReference type="ARBA" id="ARBA00022840"/>
    </source>
</evidence>
<keyword evidence="6" id="KW-1185">Reference proteome</keyword>
<dbReference type="GO" id="GO:0005524">
    <property type="term" value="F:ATP binding"/>
    <property type="evidence" value="ECO:0007669"/>
    <property type="project" value="UniProtKB-KW"/>
</dbReference>
<name>A0A7V7RPF5_9BACI</name>
<keyword evidence="2" id="KW-0547">Nucleotide-binding</keyword>
<protein>
    <submittedName>
        <fullName evidence="5">ABC transporter ATP-binding protein</fullName>
    </submittedName>
</protein>
<comment type="caution">
    <text evidence="5">The sequence shown here is derived from an EMBL/GenBank/DDBJ whole genome shotgun (WGS) entry which is preliminary data.</text>
</comment>
<evidence type="ECO:0000256" key="2">
    <source>
        <dbReference type="ARBA" id="ARBA00022741"/>
    </source>
</evidence>
<dbReference type="InterPro" id="IPR050763">
    <property type="entry name" value="ABC_transporter_ATP-binding"/>
</dbReference>
<feature type="domain" description="ABC transporter" evidence="4">
    <location>
        <begin position="5"/>
        <end position="229"/>
    </location>
</feature>
<dbReference type="EMBL" id="WBOT01000001">
    <property type="protein sequence ID" value="KAB2335159.1"/>
    <property type="molecule type" value="Genomic_DNA"/>
</dbReference>
<evidence type="ECO:0000259" key="4">
    <source>
        <dbReference type="PROSITE" id="PS50893"/>
    </source>
</evidence>
<dbReference type="Pfam" id="PF00005">
    <property type="entry name" value="ABC_tran"/>
    <property type="match status" value="1"/>
</dbReference>
<dbReference type="PROSITE" id="PS50893">
    <property type="entry name" value="ABC_TRANSPORTER_2"/>
    <property type="match status" value="1"/>
</dbReference>
<evidence type="ECO:0000313" key="5">
    <source>
        <dbReference type="EMBL" id="KAB2335159.1"/>
    </source>
</evidence>